<feature type="signal peptide" evidence="1">
    <location>
        <begin position="1"/>
        <end position="17"/>
    </location>
</feature>
<dbReference type="Proteomes" id="UP000613580">
    <property type="component" value="Unassembled WGS sequence"/>
</dbReference>
<dbReference type="EMBL" id="JACAZE010000014">
    <property type="protein sequence ID" value="KAF7299594.1"/>
    <property type="molecule type" value="Genomic_DNA"/>
</dbReference>
<proteinExistence type="predicted"/>
<keyword evidence="3" id="KW-1185">Reference proteome</keyword>
<evidence type="ECO:0000313" key="2">
    <source>
        <dbReference type="EMBL" id="KAF7299594.1"/>
    </source>
</evidence>
<dbReference type="OrthoDB" id="3944184at2759"/>
<evidence type="ECO:0000313" key="3">
    <source>
        <dbReference type="Proteomes" id="UP000613580"/>
    </source>
</evidence>
<organism evidence="2 3">
    <name type="scientific">Mycena chlorophos</name>
    <name type="common">Agaric fungus</name>
    <name type="synonym">Agaricus chlorophos</name>
    <dbReference type="NCBI Taxonomy" id="658473"/>
    <lineage>
        <taxon>Eukaryota</taxon>
        <taxon>Fungi</taxon>
        <taxon>Dikarya</taxon>
        <taxon>Basidiomycota</taxon>
        <taxon>Agaricomycotina</taxon>
        <taxon>Agaricomycetes</taxon>
        <taxon>Agaricomycetidae</taxon>
        <taxon>Agaricales</taxon>
        <taxon>Marasmiineae</taxon>
        <taxon>Mycenaceae</taxon>
        <taxon>Mycena</taxon>
    </lineage>
</organism>
<name>A0A8H6VZ75_MYCCL</name>
<dbReference type="AlphaFoldDB" id="A0A8H6VZ75"/>
<gene>
    <name evidence="2" type="ORF">HMN09_00964700</name>
</gene>
<sequence length="158" mass="16789">MRFSALPLLALAGLTAAQNKATISLPKSGTSIAPGEVFDFQYNTMADYGVTSYNYTVWLFTSGLPSSFAPSLNWADGHFFGRFSEPNYPGNNDPTNLPPATLTMPNFDKSPGGFGAGLAEANQNCAFVVMEEYATGVGSFGLRISLTSNTIIYNATSS</sequence>
<feature type="chain" id="PRO_5034865120" evidence="1">
    <location>
        <begin position="18"/>
        <end position="158"/>
    </location>
</feature>
<accession>A0A8H6VZ75</accession>
<reference evidence="2" key="1">
    <citation type="submission" date="2020-05" db="EMBL/GenBank/DDBJ databases">
        <title>Mycena genomes resolve the evolution of fungal bioluminescence.</title>
        <authorList>
            <person name="Tsai I.J."/>
        </authorList>
    </citation>
    <scope>NUCLEOTIDE SEQUENCE</scope>
    <source>
        <strain evidence="2">110903Hualien_Pintung</strain>
    </source>
</reference>
<keyword evidence="1" id="KW-0732">Signal</keyword>
<comment type="caution">
    <text evidence="2">The sequence shown here is derived from an EMBL/GenBank/DDBJ whole genome shotgun (WGS) entry which is preliminary data.</text>
</comment>
<evidence type="ECO:0000256" key="1">
    <source>
        <dbReference type="SAM" id="SignalP"/>
    </source>
</evidence>
<protein>
    <submittedName>
        <fullName evidence="2">Uncharacterized protein</fullName>
    </submittedName>
</protein>